<feature type="signal peptide" evidence="1">
    <location>
        <begin position="1"/>
        <end position="16"/>
    </location>
</feature>
<keyword evidence="1" id="KW-0732">Signal</keyword>
<name>A0AAD9L9D9_PAPLA</name>
<dbReference type="SUPFAM" id="SSF50939">
    <property type="entry name" value="Sialidases"/>
    <property type="match status" value="1"/>
</dbReference>
<accession>A0AAD9L9D9</accession>
<evidence type="ECO:0000313" key="2">
    <source>
        <dbReference type="EMBL" id="KAK1928055.1"/>
    </source>
</evidence>
<comment type="caution">
    <text evidence="2">The sequence shown here is derived from an EMBL/GenBank/DDBJ whole genome shotgun (WGS) entry which is preliminary data.</text>
</comment>
<protein>
    <submittedName>
        <fullName evidence="2">Sialidase</fullName>
    </submittedName>
</protein>
<keyword evidence="3" id="KW-1185">Reference proteome</keyword>
<dbReference type="PANTHER" id="PTHR38792">
    <property type="entry name" value="BNR/ASP-BOX REPEAT DOMAIN PROTEIN (AFU_ORTHOLOGUE AFUA_7G06430)-RELATED"/>
    <property type="match status" value="1"/>
</dbReference>
<dbReference type="EMBL" id="JAODAN010000001">
    <property type="protein sequence ID" value="KAK1928055.1"/>
    <property type="molecule type" value="Genomic_DNA"/>
</dbReference>
<dbReference type="PANTHER" id="PTHR38792:SF3">
    <property type="entry name" value="BNR_ASP-BOX REPEAT DOMAIN PROTEIN (AFU_ORTHOLOGUE AFUA_7G06430)-RELATED"/>
    <property type="match status" value="1"/>
</dbReference>
<reference evidence="2" key="1">
    <citation type="submission" date="2023-02" db="EMBL/GenBank/DDBJ databases">
        <title>Identification and recombinant expression of a fungal hydrolase from Papiliotrema laurentii that hydrolyzes apple cutin and clears colloidal polyester polyurethane.</title>
        <authorList>
            <consortium name="DOE Joint Genome Institute"/>
            <person name="Roman V.A."/>
            <person name="Bojanowski C."/>
            <person name="Crable B.R."/>
            <person name="Wagner D.N."/>
            <person name="Hung C.S."/>
            <person name="Nadeau L.J."/>
            <person name="Schratz L."/>
            <person name="Haridas S."/>
            <person name="Pangilinan J."/>
            <person name="Lipzen A."/>
            <person name="Na H."/>
            <person name="Yan M."/>
            <person name="Ng V."/>
            <person name="Grigoriev I.V."/>
            <person name="Spatafora J.W."/>
            <person name="Barlow D."/>
            <person name="Biffinger J."/>
            <person name="Kelley-Loughnane N."/>
            <person name="Varaljay V.A."/>
            <person name="Crookes-Goodson W.J."/>
        </authorList>
    </citation>
    <scope>NUCLEOTIDE SEQUENCE</scope>
    <source>
        <strain evidence="2">5307AH</strain>
    </source>
</reference>
<proteinExistence type="predicted"/>
<feature type="chain" id="PRO_5042253026" evidence="1">
    <location>
        <begin position="17"/>
        <end position="389"/>
    </location>
</feature>
<organism evidence="2 3">
    <name type="scientific">Papiliotrema laurentii</name>
    <name type="common">Cryptococcus laurentii</name>
    <dbReference type="NCBI Taxonomy" id="5418"/>
    <lineage>
        <taxon>Eukaryota</taxon>
        <taxon>Fungi</taxon>
        <taxon>Dikarya</taxon>
        <taxon>Basidiomycota</taxon>
        <taxon>Agaricomycotina</taxon>
        <taxon>Tremellomycetes</taxon>
        <taxon>Tremellales</taxon>
        <taxon>Rhynchogastremaceae</taxon>
        <taxon>Papiliotrema</taxon>
    </lineage>
</organism>
<dbReference type="AlphaFoldDB" id="A0AAD9L9D9"/>
<dbReference type="InterPro" id="IPR036278">
    <property type="entry name" value="Sialidase_sf"/>
</dbReference>
<sequence>MLLTALALLFASVVQATPLAKRDFGPLTIFQPPSTYTAPRVMYGRHVLLNDAQGTLLSTWENYDWTRQPYLPIYRSTDHGFTWSKISEIQDTQLGIGLPYQPHLFQLPQALGNYPAGTVLAAANAANLTKTAAYADRTLWSTQLELYASRDKGVTWEFVSHITAKAGGTGPDGKDPTPVWEPYLFFYNNQLVCYYSDERDPAHNQKLVYTTTSDLKTWSAIQPAAANADSNARPGMAVVSKVPNGYMMTYELCNPPSGQPNCAVTFRIADSPFNFQNAKEVQLKSTDGYAPTSSPYNVWTPIGASSGATANGAIVVTALSTSDFFISRDLGATWTRAPTVQTASYSRSLSVGFNPKDIVAIGGGPFQGDGTRNAITIVAQDVNGCKTCS</sequence>
<dbReference type="Proteomes" id="UP001182556">
    <property type="component" value="Unassembled WGS sequence"/>
</dbReference>
<evidence type="ECO:0000313" key="3">
    <source>
        <dbReference type="Proteomes" id="UP001182556"/>
    </source>
</evidence>
<dbReference type="Gene3D" id="2.120.10.10">
    <property type="match status" value="1"/>
</dbReference>
<gene>
    <name evidence="2" type="ORF">DB88DRAFT_62653</name>
</gene>
<evidence type="ECO:0000256" key="1">
    <source>
        <dbReference type="SAM" id="SignalP"/>
    </source>
</evidence>